<evidence type="ECO:0000256" key="2">
    <source>
        <dbReference type="ARBA" id="ARBA00006920"/>
    </source>
</evidence>
<gene>
    <name evidence="14" type="ORF">H9L15_08560</name>
</gene>
<keyword evidence="7" id="KW-0630">Potassium</keyword>
<comment type="catalytic activity">
    <reaction evidence="12">
        <text>K(+)(in) = K(+)(out)</text>
        <dbReference type="Rhea" id="RHEA:29463"/>
        <dbReference type="ChEBI" id="CHEBI:29103"/>
    </reaction>
</comment>
<feature type="transmembrane region" description="Helical" evidence="13">
    <location>
        <begin position="67"/>
        <end position="87"/>
    </location>
</feature>
<keyword evidence="15" id="KW-1185">Reference proteome</keyword>
<evidence type="ECO:0000256" key="11">
    <source>
        <dbReference type="ARBA" id="ARBA00023303"/>
    </source>
</evidence>
<feature type="transmembrane region" description="Helical" evidence="13">
    <location>
        <begin position="107"/>
        <end position="126"/>
    </location>
</feature>
<protein>
    <submittedName>
        <fullName evidence="14">DUF1211 domain-containing protein</fullName>
    </submittedName>
</protein>
<comment type="similarity">
    <text evidence="2">Belongs to the TMEM175 family.</text>
</comment>
<feature type="transmembrane region" description="Helical" evidence="13">
    <location>
        <begin position="154"/>
        <end position="182"/>
    </location>
</feature>
<evidence type="ECO:0000256" key="9">
    <source>
        <dbReference type="ARBA" id="ARBA00023065"/>
    </source>
</evidence>
<evidence type="ECO:0000256" key="3">
    <source>
        <dbReference type="ARBA" id="ARBA00022448"/>
    </source>
</evidence>
<keyword evidence="8 13" id="KW-1133">Transmembrane helix</keyword>
<name>A0ABX6T0E2_9SPHN</name>
<evidence type="ECO:0000256" key="10">
    <source>
        <dbReference type="ARBA" id="ARBA00023136"/>
    </source>
</evidence>
<keyword evidence="3" id="KW-0813">Transport</keyword>
<evidence type="ECO:0000256" key="6">
    <source>
        <dbReference type="ARBA" id="ARBA00022826"/>
    </source>
</evidence>
<evidence type="ECO:0000256" key="4">
    <source>
        <dbReference type="ARBA" id="ARBA00022538"/>
    </source>
</evidence>
<proteinExistence type="inferred from homology"/>
<evidence type="ECO:0000313" key="15">
    <source>
        <dbReference type="Proteomes" id="UP000516134"/>
    </source>
</evidence>
<keyword evidence="9" id="KW-0406">Ion transport</keyword>
<dbReference type="InterPro" id="IPR010617">
    <property type="entry name" value="TMEM175-like"/>
</dbReference>
<dbReference type="RefSeq" id="WP_187713805.1">
    <property type="nucleotide sequence ID" value="NZ_BAABJC010000001.1"/>
</dbReference>
<feature type="transmembrane region" description="Helical" evidence="13">
    <location>
        <begin position="33"/>
        <end position="55"/>
    </location>
</feature>
<sequence>MEAFADAVFAIAFTLPLVEIVLPHGGPGFGERLIGLWPAYLGYALASLVIGIYWVHHHFSGAIYRTTGHYFNLATVLFLASIGFIAFPSRAFAENIADPASRGTGALFFAIGLFVTSLAWLIKWTVGRRSGHVDGRLEEAYVASLDRRYRISTVATGVGAALAILEWRAGLAVALIVSFGFLRAPRTPTYRSVAPVIEGEA</sequence>
<reference evidence="14 15" key="1">
    <citation type="submission" date="2020-08" db="EMBL/GenBank/DDBJ databases">
        <title>Genome sequence of Sphingomonas daechungensis KACC 18115T.</title>
        <authorList>
            <person name="Hyun D.-W."/>
            <person name="Bae J.-W."/>
        </authorList>
    </citation>
    <scope>NUCLEOTIDE SEQUENCE [LARGE SCALE GENOMIC DNA]</scope>
    <source>
        <strain evidence="14 15">KACC 18115</strain>
    </source>
</reference>
<keyword evidence="6" id="KW-0631">Potassium channel</keyword>
<evidence type="ECO:0000256" key="12">
    <source>
        <dbReference type="ARBA" id="ARBA00034430"/>
    </source>
</evidence>
<accession>A0ABX6T0E2</accession>
<organism evidence="14 15">
    <name type="scientific">Sphingomonas daechungensis</name>
    <dbReference type="NCBI Taxonomy" id="1176646"/>
    <lineage>
        <taxon>Bacteria</taxon>
        <taxon>Pseudomonadati</taxon>
        <taxon>Pseudomonadota</taxon>
        <taxon>Alphaproteobacteria</taxon>
        <taxon>Sphingomonadales</taxon>
        <taxon>Sphingomonadaceae</taxon>
        <taxon>Sphingomonas</taxon>
    </lineage>
</organism>
<keyword evidence="5 13" id="KW-0812">Transmembrane</keyword>
<evidence type="ECO:0000256" key="8">
    <source>
        <dbReference type="ARBA" id="ARBA00022989"/>
    </source>
</evidence>
<evidence type="ECO:0000256" key="7">
    <source>
        <dbReference type="ARBA" id="ARBA00022958"/>
    </source>
</evidence>
<evidence type="ECO:0000256" key="1">
    <source>
        <dbReference type="ARBA" id="ARBA00004141"/>
    </source>
</evidence>
<keyword evidence="4" id="KW-0633">Potassium transport</keyword>
<evidence type="ECO:0000256" key="5">
    <source>
        <dbReference type="ARBA" id="ARBA00022692"/>
    </source>
</evidence>
<dbReference type="Pfam" id="PF06736">
    <property type="entry name" value="TMEM175"/>
    <property type="match status" value="1"/>
</dbReference>
<dbReference type="Proteomes" id="UP000516134">
    <property type="component" value="Chromosome"/>
</dbReference>
<keyword evidence="11" id="KW-0407">Ion channel</keyword>
<keyword evidence="10 13" id="KW-0472">Membrane</keyword>
<evidence type="ECO:0000313" key="14">
    <source>
        <dbReference type="EMBL" id="QNP42372.1"/>
    </source>
</evidence>
<dbReference type="EMBL" id="CP060780">
    <property type="protein sequence ID" value="QNP42372.1"/>
    <property type="molecule type" value="Genomic_DNA"/>
</dbReference>
<evidence type="ECO:0000256" key="13">
    <source>
        <dbReference type="SAM" id="Phobius"/>
    </source>
</evidence>
<comment type="subcellular location">
    <subcellularLocation>
        <location evidence="1">Membrane</location>
        <topology evidence="1">Multi-pass membrane protein</topology>
    </subcellularLocation>
</comment>